<reference evidence="4" key="1">
    <citation type="journal article" date="2019" name="Int. J. Syst. Evol. Microbiol.">
        <title>The Global Catalogue of Microorganisms (GCM) 10K type strain sequencing project: providing services to taxonomists for standard genome sequencing and annotation.</title>
        <authorList>
            <consortium name="The Broad Institute Genomics Platform"/>
            <consortium name="The Broad Institute Genome Sequencing Center for Infectious Disease"/>
            <person name="Wu L."/>
            <person name="Ma J."/>
        </authorList>
    </citation>
    <scope>NUCLEOTIDE SEQUENCE [LARGE SCALE GENOMIC DNA]</scope>
    <source>
        <strain evidence="4">CGMCC 4.1437</strain>
    </source>
</reference>
<dbReference type="PRINTS" id="PR00411">
    <property type="entry name" value="PNDRDTASEI"/>
</dbReference>
<keyword evidence="1" id="KW-0560">Oxidoreductase</keyword>
<evidence type="ECO:0000313" key="4">
    <source>
        <dbReference type="Proteomes" id="UP001595975"/>
    </source>
</evidence>
<dbReference type="InterPro" id="IPR050982">
    <property type="entry name" value="Auxin_biosynth/cation_transpt"/>
</dbReference>
<accession>A0ABW0X9M3</accession>
<protein>
    <submittedName>
        <fullName evidence="3">NAD(P)-binding domain-containing protein</fullName>
    </submittedName>
</protein>
<gene>
    <name evidence="3" type="ORF">ACFP3U_29720</name>
</gene>
<dbReference type="InterPro" id="IPR036188">
    <property type="entry name" value="FAD/NAD-bd_sf"/>
</dbReference>
<dbReference type="EMBL" id="JBHSOF010000051">
    <property type="protein sequence ID" value="MFC5667131.1"/>
    <property type="molecule type" value="Genomic_DNA"/>
</dbReference>
<sequence length="422" mass="44746">MVGSPAGHTDRAATASRRPDVPVTVVGAGPYGLAVAGHLKARGVPLRVLGEPMETWRERMPEGMYLKSVPRASSIADPGGRYRLEDFRAAEGQPPVGDGYAVPVDEFIRYGQWYQQQCVPELERRTVTAVAPDPAGFRLALDSGESFTSRAVVLANGFAPYAYLPPELARLTGPGLVSHSADHHDLTRFAGRRVAVVGAGQSALETAALLSEQGAQPTVVARTAALRFGTPPTTERGSDRPLPVRLAKPASLLGPGWSLLAFSRLPAAFRHLPEPTRTHFVRTVLGPAGAWWLRDRVEGRFPLLVGHRLRSVTADGDGVCLELADARGPGPRLRVDHVIAATGYRVRMDRLTVLDPALRQRLRLTNGAPLLDASFESGVPGLFFTGLAAAATFGPVMRFVAGTGFAARRIGGAIGGATGGSG</sequence>
<evidence type="ECO:0000313" key="3">
    <source>
        <dbReference type="EMBL" id="MFC5667131.1"/>
    </source>
</evidence>
<proteinExistence type="predicted"/>
<dbReference type="PANTHER" id="PTHR43539">
    <property type="entry name" value="FLAVIN-BINDING MONOOXYGENASE-LIKE PROTEIN (AFU_ORTHOLOGUE AFUA_4G09220)"/>
    <property type="match status" value="1"/>
</dbReference>
<dbReference type="PANTHER" id="PTHR43539:SF78">
    <property type="entry name" value="FLAVIN-CONTAINING MONOOXYGENASE"/>
    <property type="match status" value="1"/>
</dbReference>
<dbReference type="InterPro" id="IPR023753">
    <property type="entry name" value="FAD/NAD-binding_dom"/>
</dbReference>
<organism evidence="3 4">
    <name type="scientific">Kitasatospora misakiensis</name>
    <dbReference type="NCBI Taxonomy" id="67330"/>
    <lineage>
        <taxon>Bacteria</taxon>
        <taxon>Bacillati</taxon>
        <taxon>Actinomycetota</taxon>
        <taxon>Actinomycetes</taxon>
        <taxon>Kitasatosporales</taxon>
        <taxon>Streptomycetaceae</taxon>
        <taxon>Kitasatospora</taxon>
    </lineage>
</organism>
<dbReference type="RefSeq" id="WP_380228810.1">
    <property type="nucleotide sequence ID" value="NZ_JBHSOF010000051.1"/>
</dbReference>
<dbReference type="PRINTS" id="PR00368">
    <property type="entry name" value="FADPNR"/>
</dbReference>
<dbReference type="Gene3D" id="3.50.50.60">
    <property type="entry name" value="FAD/NAD(P)-binding domain"/>
    <property type="match status" value="1"/>
</dbReference>
<evidence type="ECO:0000259" key="2">
    <source>
        <dbReference type="Pfam" id="PF07992"/>
    </source>
</evidence>
<feature type="domain" description="FAD/NAD(P)-binding" evidence="2">
    <location>
        <begin position="23"/>
        <end position="226"/>
    </location>
</feature>
<dbReference type="Pfam" id="PF07992">
    <property type="entry name" value="Pyr_redox_2"/>
    <property type="match status" value="1"/>
</dbReference>
<evidence type="ECO:0000256" key="1">
    <source>
        <dbReference type="ARBA" id="ARBA00023002"/>
    </source>
</evidence>
<comment type="caution">
    <text evidence="3">The sequence shown here is derived from an EMBL/GenBank/DDBJ whole genome shotgun (WGS) entry which is preliminary data.</text>
</comment>
<keyword evidence="4" id="KW-1185">Reference proteome</keyword>
<dbReference type="SUPFAM" id="SSF51905">
    <property type="entry name" value="FAD/NAD(P)-binding domain"/>
    <property type="match status" value="1"/>
</dbReference>
<dbReference type="Proteomes" id="UP001595975">
    <property type="component" value="Unassembled WGS sequence"/>
</dbReference>
<name>A0ABW0X9M3_9ACTN</name>